<feature type="domain" description="NAD-dependent epimerase/dehydratase" evidence="3">
    <location>
        <begin position="10"/>
        <end position="227"/>
    </location>
</feature>
<dbReference type="PANTHER" id="PTHR10366">
    <property type="entry name" value="NAD DEPENDENT EPIMERASE/DEHYDRATASE"/>
    <property type="match status" value="1"/>
</dbReference>
<dbReference type="Pfam" id="PF01370">
    <property type="entry name" value="Epimerase"/>
    <property type="match status" value="1"/>
</dbReference>
<dbReference type="Proteomes" id="UP000298061">
    <property type="component" value="Unassembled WGS sequence"/>
</dbReference>
<dbReference type="AlphaFoldDB" id="A0A4Y9ZMH3"/>
<reference evidence="4 5" key="1">
    <citation type="submission" date="2019-02" db="EMBL/GenBank/DDBJ databases">
        <title>Genome sequencing of the rare red list fungi Hericium alpestre (H. flagellum).</title>
        <authorList>
            <person name="Buettner E."/>
            <person name="Kellner H."/>
        </authorList>
    </citation>
    <scope>NUCLEOTIDE SEQUENCE [LARGE SCALE GENOMIC DNA]</scope>
    <source>
        <strain evidence="4 5">DSM 108284</strain>
    </source>
</reference>
<keyword evidence="1" id="KW-0560">Oxidoreductase</keyword>
<dbReference type="InterPro" id="IPR001509">
    <property type="entry name" value="Epimerase_deHydtase"/>
</dbReference>
<sequence length="340" mass="37386">MAPVIPPAKALVTGANGYIAAWIIRTLLEQGYSVRGTVRSPAKGEHLTTLFAQYGGKFELSIVDDIMKDGAFDETIKGIDLVVHTASPFHFNVKVPDGASYCRVTCSLLTVCCRFDRARREGHTSILNSILKMKRVIVLASTACILQSGKSGKWDETSWNELSIQAVKENGVKASPVDAYRASKTLAEKAAWEFVEKHKGSLSWDLTTINPPSVWGPPIHEVPRVENLNASMLEFFNTVVKGTRSDAELASIGGGWVDIRDRIIVSGGPYYWQEIVDVANSIEPPPIAYIAKGKPGATKGKAYAIDYDTAKCNRILGIKFRSLQETVRDILVDFKRRGWA</sequence>
<proteinExistence type="inferred from homology"/>
<protein>
    <recommendedName>
        <fullName evidence="3">NAD-dependent epimerase/dehydratase domain-containing protein</fullName>
    </recommendedName>
</protein>
<name>A0A4Y9ZMH3_9AGAM</name>
<dbReference type="InterPro" id="IPR036291">
    <property type="entry name" value="NAD(P)-bd_dom_sf"/>
</dbReference>
<dbReference type="InterPro" id="IPR050425">
    <property type="entry name" value="NAD(P)_dehydrat-like"/>
</dbReference>
<dbReference type="GO" id="GO:0016616">
    <property type="term" value="F:oxidoreductase activity, acting on the CH-OH group of donors, NAD or NADP as acceptor"/>
    <property type="evidence" value="ECO:0007669"/>
    <property type="project" value="TreeGrafter"/>
</dbReference>
<gene>
    <name evidence="4" type="ORF">EWM64_g8735</name>
</gene>
<dbReference type="EMBL" id="SFCI01001646">
    <property type="protein sequence ID" value="TFY75277.1"/>
    <property type="molecule type" value="Genomic_DNA"/>
</dbReference>
<comment type="caution">
    <text evidence="4">The sequence shown here is derived from an EMBL/GenBank/DDBJ whole genome shotgun (WGS) entry which is preliminary data.</text>
</comment>
<dbReference type="OrthoDB" id="2735536at2759"/>
<keyword evidence="5" id="KW-1185">Reference proteome</keyword>
<evidence type="ECO:0000256" key="2">
    <source>
        <dbReference type="ARBA" id="ARBA00023445"/>
    </source>
</evidence>
<dbReference type="SUPFAM" id="SSF51735">
    <property type="entry name" value="NAD(P)-binding Rossmann-fold domains"/>
    <property type="match status" value="1"/>
</dbReference>
<evidence type="ECO:0000313" key="4">
    <source>
        <dbReference type="EMBL" id="TFY75277.1"/>
    </source>
</evidence>
<dbReference type="Gene3D" id="3.40.50.720">
    <property type="entry name" value="NAD(P)-binding Rossmann-like Domain"/>
    <property type="match status" value="1"/>
</dbReference>
<evidence type="ECO:0000313" key="5">
    <source>
        <dbReference type="Proteomes" id="UP000298061"/>
    </source>
</evidence>
<comment type="similarity">
    <text evidence="2">Belongs to the NAD(P)-dependent epimerase/dehydratase family. Dihydroflavonol-4-reductase subfamily.</text>
</comment>
<dbReference type="STRING" id="135208.A0A4Y9ZMH3"/>
<evidence type="ECO:0000256" key="1">
    <source>
        <dbReference type="ARBA" id="ARBA00023002"/>
    </source>
</evidence>
<organism evidence="4 5">
    <name type="scientific">Hericium alpestre</name>
    <dbReference type="NCBI Taxonomy" id="135208"/>
    <lineage>
        <taxon>Eukaryota</taxon>
        <taxon>Fungi</taxon>
        <taxon>Dikarya</taxon>
        <taxon>Basidiomycota</taxon>
        <taxon>Agaricomycotina</taxon>
        <taxon>Agaricomycetes</taxon>
        <taxon>Russulales</taxon>
        <taxon>Hericiaceae</taxon>
        <taxon>Hericium</taxon>
    </lineage>
</organism>
<evidence type="ECO:0000259" key="3">
    <source>
        <dbReference type="Pfam" id="PF01370"/>
    </source>
</evidence>
<dbReference type="PANTHER" id="PTHR10366:SF564">
    <property type="entry name" value="STEROL-4-ALPHA-CARBOXYLATE 3-DEHYDROGENASE, DECARBOXYLATING"/>
    <property type="match status" value="1"/>
</dbReference>
<accession>A0A4Y9ZMH3</accession>